<dbReference type="EMBL" id="LAZR01013417">
    <property type="protein sequence ID" value="KKM22054.1"/>
    <property type="molecule type" value="Genomic_DNA"/>
</dbReference>
<feature type="region of interest" description="Disordered" evidence="1">
    <location>
        <begin position="25"/>
        <end position="76"/>
    </location>
</feature>
<reference evidence="3" key="1">
    <citation type="journal article" date="2015" name="Nature">
        <title>Complex archaea that bridge the gap between prokaryotes and eukaryotes.</title>
        <authorList>
            <person name="Spang A."/>
            <person name="Saw J.H."/>
            <person name="Jorgensen S.L."/>
            <person name="Zaremba-Niedzwiedzka K."/>
            <person name="Martijn J."/>
            <person name="Lind A.E."/>
            <person name="van Eijk R."/>
            <person name="Schleper C."/>
            <person name="Guy L."/>
            <person name="Ettema T.J."/>
        </authorList>
    </citation>
    <scope>NUCLEOTIDE SEQUENCE</scope>
</reference>
<proteinExistence type="predicted"/>
<sequence length="76" mass="9063">MPIGYSKSGIPCWKFRNPQNANFLKSQFQKEHKVNVGRKHSKKSRHKMSLSKLKEKNPMYGKKYSEETKKKEKHKK</sequence>
<feature type="domain" description="Nuclease associated modular" evidence="2">
    <location>
        <begin position="37"/>
        <end position="71"/>
    </location>
</feature>
<dbReference type="GO" id="GO:0003677">
    <property type="term" value="F:DNA binding"/>
    <property type="evidence" value="ECO:0007669"/>
    <property type="project" value="InterPro"/>
</dbReference>
<protein>
    <recommendedName>
        <fullName evidence="2">Nuclease associated modular domain-containing protein</fullName>
    </recommendedName>
</protein>
<comment type="caution">
    <text evidence="3">The sequence shown here is derived from an EMBL/GenBank/DDBJ whole genome shotgun (WGS) entry which is preliminary data.</text>
</comment>
<dbReference type="Pfam" id="PF07460">
    <property type="entry name" value="NUMOD3"/>
    <property type="match status" value="1"/>
</dbReference>
<gene>
    <name evidence="3" type="ORF">LCGC14_1629180</name>
</gene>
<feature type="compositionally biased region" description="Basic residues" evidence="1">
    <location>
        <begin position="35"/>
        <end position="49"/>
    </location>
</feature>
<dbReference type="SUPFAM" id="SSF64496">
    <property type="entry name" value="DNA-binding domain of intron-encoded endonucleases"/>
    <property type="match status" value="1"/>
</dbReference>
<accession>A0A0F9IQ88</accession>
<feature type="compositionally biased region" description="Basic and acidic residues" evidence="1">
    <location>
        <begin position="52"/>
        <end position="70"/>
    </location>
</feature>
<dbReference type="AlphaFoldDB" id="A0A0F9IQ88"/>
<dbReference type="InterPro" id="IPR003611">
    <property type="entry name" value="NUMOD3"/>
</dbReference>
<name>A0A0F9IQ88_9ZZZZ</name>
<organism evidence="3">
    <name type="scientific">marine sediment metagenome</name>
    <dbReference type="NCBI Taxonomy" id="412755"/>
    <lineage>
        <taxon>unclassified sequences</taxon>
        <taxon>metagenomes</taxon>
        <taxon>ecological metagenomes</taxon>
    </lineage>
</organism>
<evidence type="ECO:0000256" key="1">
    <source>
        <dbReference type="SAM" id="MobiDB-lite"/>
    </source>
</evidence>
<evidence type="ECO:0000259" key="2">
    <source>
        <dbReference type="Pfam" id="PF07460"/>
    </source>
</evidence>
<evidence type="ECO:0000313" key="3">
    <source>
        <dbReference type="EMBL" id="KKM22054.1"/>
    </source>
</evidence>